<feature type="non-terminal residue" evidence="3">
    <location>
        <position position="1"/>
    </location>
</feature>
<keyword evidence="1" id="KW-0677">Repeat</keyword>
<comment type="caution">
    <text evidence="3">The sequence shown here is derived from an EMBL/GenBank/DDBJ whole genome shotgun (WGS) entry which is preliminary data.</text>
</comment>
<gene>
    <name evidence="3" type="ORF">H1R20_g2953</name>
</gene>
<evidence type="ECO:0000259" key="2">
    <source>
        <dbReference type="Pfam" id="PF24883"/>
    </source>
</evidence>
<evidence type="ECO:0000256" key="1">
    <source>
        <dbReference type="ARBA" id="ARBA00022737"/>
    </source>
</evidence>
<proteinExistence type="predicted"/>
<dbReference type="EMBL" id="JANBPK010000725">
    <property type="protein sequence ID" value="KAJ2934181.1"/>
    <property type="molecule type" value="Genomic_DNA"/>
</dbReference>
<evidence type="ECO:0000313" key="3">
    <source>
        <dbReference type="EMBL" id="KAJ2934181.1"/>
    </source>
</evidence>
<dbReference type="OrthoDB" id="3041576at2759"/>
<dbReference type="PANTHER" id="PTHR10039">
    <property type="entry name" value="AMELOGENIN"/>
    <property type="match status" value="1"/>
</dbReference>
<feature type="domain" description="Nephrocystin 3-like N-terminal" evidence="2">
    <location>
        <begin position="4"/>
        <end position="112"/>
    </location>
</feature>
<dbReference type="Proteomes" id="UP001140091">
    <property type="component" value="Unassembled WGS sequence"/>
</dbReference>
<dbReference type="InterPro" id="IPR056884">
    <property type="entry name" value="NPHP3-like_N"/>
</dbReference>
<reference evidence="3" key="1">
    <citation type="submission" date="2022-06" db="EMBL/GenBank/DDBJ databases">
        <title>Genome Sequence of Candolleomyces eurysporus.</title>
        <authorList>
            <person name="Buettner E."/>
        </authorList>
    </citation>
    <scope>NUCLEOTIDE SEQUENCE</scope>
    <source>
        <strain evidence="3">VTCC 930004</strain>
    </source>
</reference>
<dbReference type="Pfam" id="PF24883">
    <property type="entry name" value="NPHP3_N"/>
    <property type="match status" value="1"/>
</dbReference>
<organism evidence="3 4">
    <name type="scientific">Candolleomyces eurysporus</name>
    <dbReference type="NCBI Taxonomy" id="2828524"/>
    <lineage>
        <taxon>Eukaryota</taxon>
        <taxon>Fungi</taxon>
        <taxon>Dikarya</taxon>
        <taxon>Basidiomycota</taxon>
        <taxon>Agaricomycotina</taxon>
        <taxon>Agaricomycetes</taxon>
        <taxon>Agaricomycetidae</taxon>
        <taxon>Agaricales</taxon>
        <taxon>Agaricineae</taxon>
        <taxon>Psathyrellaceae</taxon>
        <taxon>Candolleomyces</taxon>
    </lineage>
</organism>
<evidence type="ECO:0000313" key="4">
    <source>
        <dbReference type="Proteomes" id="UP001140091"/>
    </source>
</evidence>
<dbReference type="AlphaFoldDB" id="A0A9W8JE58"/>
<keyword evidence="4" id="KW-1185">Reference proteome</keyword>
<sequence length="564" mass="64533">MNGFAATLASQLTSALPATAPLIEAALKADPGLLNNCVSLTRQLERLVYEPFQAVMKGDLLEETIRKGPLVIVIDGLDECEDKQGVEEFIDHLLDFFQEHPRIPLRIFIASRVEQHIRERLEDDRVQLCNLDSHSPYDDIKKFLQVSFCTAAKRDRVIRAYIQEYGEWPIKPDMDMLTEQTGGSFLLASTIFKSTVQPATAEDPTTPMDRLPLALRMNGLDNLYAHTLVRSQHLPYFHEIISTIALLDSPLPIVGIADLLGIKIFEVVRVLLNLQALIYVPGTDDKGDVILFHKSLSDFLTTQSRSGCFYVPPSFHLHLAYLYFSNLFNDGDPQKHCRGSRFRSHAISFLDAHFRDFVDQIERFKVCHPPQRGKLPLHAFLCSVMSCLLFFDEFPPNTDRAVLVYVITECTKQLALAVEFPDPCVGLWLQHPILSYFIGNRSTIQFTKDTYEVLQRDLRRAFTAIHTKYPQLLNLSRLSSAGKNVDHEVIPVPQLLQKFEWRGIDTLRVLEWMVDRARHKWEMLKISSGPALELEILHCKVYPGEGLPWVVEDLLPRVRFNYYE</sequence>
<protein>
    <recommendedName>
        <fullName evidence="2">Nephrocystin 3-like N-terminal domain-containing protein</fullName>
    </recommendedName>
</protein>
<name>A0A9W8JE58_9AGAR</name>
<dbReference type="PANTHER" id="PTHR10039:SF14">
    <property type="entry name" value="NACHT DOMAIN-CONTAINING PROTEIN"/>
    <property type="match status" value="1"/>
</dbReference>
<accession>A0A9W8JE58</accession>